<sequence length="69" mass="7497">MAILDWLNPPESKVELLPGAQELWKSIVVAGTSNGKLFGSSPEENAKYLASLATELVKEYSTIFKGSLQ</sequence>
<dbReference type="KEGG" id="vg:55811368"/>
<dbReference type="GeneID" id="55811368"/>
<dbReference type="Proteomes" id="UP000287416">
    <property type="component" value="Segment"/>
</dbReference>
<organism evidence="1 2">
    <name type="scientific">Acinetobacter phage AbTZA1</name>
    <dbReference type="NCBI Taxonomy" id="2500827"/>
    <lineage>
        <taxon>Viruses</taxon>
        <taxon>Duplodnaviria</taxon>
        <taxon>Heunggongvirae</taxon>
        <taxon>Uroviricota</taxon>
        <taxon>Caudoviricetes</taxon>
        <taxon>Pantevenvirales</taxon>
        <taxon>Straboviridae</taxon>
        <taxon>Twarogvirinae</taxon>
        <taxon>Hadassahvirus</taxon>
        <taxon>Hadassahvirus azbtza1</taxon>
    </lineage>
</organism>
<accession>A0A3Q9R7D1</accession>
<reference evidence="1 2" key="1">
    <citation type="submission" date="2018-12" db="EMBL/GenBank/DDBJ databases">
        <title>Successful treatment of antibiotic resistant microbial bone infection with bacteriophages.</title>
        <authorList>
            <person name="Nir-Paz R."/>
            <person name="Gelman D."/>
            <person name="Khouri A."/>
            <person name="Sisson B.M."/>
            <person name="Fackler J."/>
            <person name="Oren S.A."/>
            <person name="Khalifa L."/>
            <person name="Rimon A."/>
            <person name="Glazer S.C."/>
            <person name="Moses A.E."/>
            <person name="Yoram W."/>
            <person name="Schooley R.T."/>
            <person name="Hazan R."/>
        </authorList>
    </citation>
    <scope>NUCLEOTIDE SEQUENCE [LARGE SCALE GENOMIC DNA]</scope>
</reference>
<dbReference type="EMBL" id="MK278860">
    <property type="protein sequence ID" value="AZU98750.1"/>
    <property type="molecule type" value="Genomic_DNA"/>
</dbReference>
<proteinExistence type="predicted"/>
<protein>
    <submittedName>
        <fullName evidence="1">Uncharacterized protein</fullName>
    </submittedName>
</protein>
<dbReference type="RefSeq" id="YP_009882072.1">
    <property type="nucleotide sequence ID" value="NC_049445.1"/>
</dbReference>
<keyword evidence="2" id="KW-1185">Reference proteome</keyword>
<name>A0A3Q9R7D1_9CAUD</name>
<evidence type="ECO:0000313" key="1">
    <source>
        <dbReference type="EMBL" id="AZU98750.1"/>
    </source>
</evidence>
<evidence type="ECO:0000313" key="2">
    <source>
        <dbReference type="Proteomes" id="UP000287416"/>
    </source>
</evidence>